<feature type="binding site" evidence="6">
    <location>
        <position position="180"/>
    </location>
    <ligand>
        <name>Mn(2+)</name>
        <dbReference type="ChEBI" id="CHEBI:29035"/>
    </ligand>
</feature>
<dbReference type="Gene3D" id="3.90.550.10">
    <property type="entry name" value="Spore Coat Polysaccharide Biosynthesis Protein SpsA, Chain A"/>
    <property type="match status" value="1"/>
</dbReference>
<keyword evidence="2" id="KW-0328">Glycosyltransferase</keyword>
<dbReference type="GO" id="GO:0005794">
    <property type="term" value="C:Golgi apparatus"/>
    <property type="evidence" value="ECO:0007669"/>
    <property type="project" value="TreeGrafter"/>
</dbReference>
<keyword evidence="3" id="KW-0808">Transferase</keyword>
<dbReference type="PANTHER" id="PTHR10462:SF51">
    <property type="entry name" value="GLOBOSIDE ALPHA-1,3-N-ACETYLGALACTOSAMINYLTRANSFERASE 1-LIKE"/>
    <property type="match status" value="1"/>
</dbReference>
<evidence type="ECO:0000256" key="2">
    <source>
        <dbReference type="ARBA" id="ARBA00022676"/>
    </source>
</evidence>
<evidence type="ECO:0000256" key="3">
    <source>
        <dbReference type="ARBA" id="ARBA00022679"/>
    </source>
</evidence>
<evidence type="ECO:0000256" key="4">
    <source>
        <dbReference type="PIRSR" id="PIRSR605076-1"/>
    </source>
</evidence>
<dbReference type="RefSeq" id="XP_032824446.1">
    <property type="nucleotide sequence ID" value="XM_032968555.1"/>
</dbReference>
<evidence type="ECO:0000313" key="7">
    <source>
        <dbReference type="Proteomes" id="UP001318040"/>
    </source>
</evidence>
<keyword evidence="7" id="KW-1185">Reference proteome</keyword>
<feature type="active site" description="Nucleophile" evidence="4">
    <location>
        <position position="270"/>
    </location>
</feature>
<dbReference type="GO" id="GO:0046872">
    <property type="term" value="F:metal ion binding"/>
    <property type="evidence" value="ECO:0007669"/>
    <property type="project" value="UniProtKB-KW"/>
</dbReference>
<evidence type="ECO:0000313" key="9">
    <source>
        <dbReference type="RefSeq" id="XP_032824446.1"/>
    </source>
</evidence>
<evidence type="ECO:0000256" key="1">
    <source>
        <dbReference type="ARBA" id="ARBA00010413"/>
    </source>
</evidence>
<dbReference type="InterPro" id="IPR005076">
    <property type="entry name" value="Glyco_trans_6"/>
</dbReference>
<evidence type="ECO:0000313" key="8">
    <source>
        <dbReference type="RefSeq" id="XP_032824445.1"/>
    </source>
</evidence>
<keyword evidence="6" id="KW-0464">Manganese</keyword>
<dbReference type="KEGG" id="pmrn:116950634"/>
<dbReference type="GO" id="GO:0031982">
    <property type="term" value="C:vesicle"/>
    <property type="evidence" value="ECO:0007669"/>
    <property type="project" value="TreeGrafter"/>
</dbReference>
<feature type="binding site" evidence="5">
    <location>
        <begin position="178"/>
        <end position="180"/>
    </location>
    <ligand>
        <name>UDP-N-acetyl-alpha-D-galactosamine</name>
        <dbReference type="ChEBI" id="CHEBI:67138"/>
    </ligand>
</feature>
<feature type="binding site" evidence="5">
    <location>
        <begin position="88"/>
        <end position="90"/>
    </location>
    <ligand>
        <name>UDP-N-acetyl-alpha-D-galactosamine</name>
        <dbReference type="ChEBI" id="CHEBI:67138"/>
    </ligand>
</feature>
<feature type="binding site" evidence="6">
    <location>
        <position position="178"/>
    </location>
    <ligand>
        <name>Mn(2+)</name>
        <dbReference type="ChEBI" id="CHEBI:29035"/>
    </ligand>
</feature>
<dbReference type="Pfam" id="PF03414">
    <property type="entry name" value="Glyco_transf_6"/>
    <property type="match status" value="1"/>
</dbReference>
<dbReference type="SUPFAM" id="SSF53448">
    <property type="entry name" value="Nucleotide-diphospho-sugar transferases"/>
    <property type="match status" value="1"/>
</dbReference>
<evidence type="ECO:0000256" key="6">
    <source>
        <dbReference type="PIRSR" id="PIRSR605076-3"/>
    </source>
</evidence>
<accession>A0AAJ7TWT9</accession>
<feature type="binding site" evidence="5">
    <location>
        <position position="93"/>
    </location>
    <ligand>
        <name>UDP-N-acetyl-alpha-D-galactosamine</name>
        <dbReference type="ChEBI" id="CHEBI:67138"/>
    </ligand>
</feature>
<keyword evidence="6" id="KW-0479">Metal-binding</keyword>
<dbReference type="AlphaFoldDB" id="A0AAJ7TWT9"/>
<dbReference type="Proteomes" id="UP001318040">
    <property type="component" value="Chromosome 40"/>
</dbReference>
<name>A0AAJ7TWT9_PETMA</name>
<dbReference type="GO" id="GO:0005975">
    <property type="term" value="P:carbohydrate metabolic process"/>
    <property type="evidence" value="ECO:0007669"/>
    <property type="project" value="InterPro"/>
</dbReference>
<reference evidence="8 9" key="1">
    <citation type="submission" date="2025-04" db="UniProtKB">
        <authorList>
            <consortium name="RefSeq"/>
        </authorList>
    </citation>
    <scope>IDENTIFICATION</scope>
    <source>
        <tissue evidence="8 9">Sperm</tissue>
    </source>
</reference>
<organism evidence="7 8">
    <name type="scientific">Petromyzon marinus</name>
    <name type="common">Sea lamprey</name>
    <dbReference type="NCBI Taxonomy" id="7757"/>
    <lineage>
        <taxon>Eukaryota</taxon>
        <taxon>Metazoa</taxon>
        <taxon>Chordata</taxon>
        <taxon>Craniata</taxon>
        <taxon>Vertebrata</taxon>
        <taxon>Cyclostomata</taxon>
        <taxon>Hyperoartia</taxon>
        <taxon>Petromyzontiformes</taxon>
        <taxon>Petromyzontidae</taxon>
        <taxon>Petromyzon</taxon>
    </lineage>
</organism>
<dbReference type="PANTHER" id="PTHR10462">
    <property type="entry name" value="GLYCOSYLTRANSFERASE-RELATED"/>
    <property type="match status" value="1"/>
</dbReference>
<dbReference type="InterPro" id="IPR029044">
    <property type="entry name" value="Nucleotide-diphossugar_trans"/>
</dbReference>
<feature type="binding site" evidence="5">
    <location>
        <position position="200"/>
    </location>
    <ligand>
        <name>an alpha-L-fucosyl-(1-&gt;2)-beta-D-galactosyl derivative</name>
        <dbReference type="ChEBI" id="CHEBI:140327"/>
    </ligand>
</feature>
<dbReference type="GO" id="GO:0016758">
    <property type="term" value="F:hexosyltransferase activity"/>
    <property type="evidence" value="ECO:0007669"/>
    <property type="project" value="InterPro"/>
</dbReference>
<sequence length="324" mass="35552">MPRRRVLTLVVIAAALLFYFFKFLHVRLHVGGARALGVGGLGAPRAQPPLNATWWGAPVVWSAGGGGAAVSRGDDDDDVVASVGLVAFAVGGYVEHLSHFLESAERFFMRGHAITYYVLTDNARAVPAFVPAPGRRLKALFVAERPEGRHLRRARMSLLAGVVQELVAGEERFVFCADVDLVFVDEVGPEVLGSLVATLHPGFFTKPRRLFPYERRSASAARVGRHEGDFYFTSELFGGRCRDVFALAQACAASIAHDSLSDLDARHLDESHLNKYLVLNKPTKILSPEYCWPIGRERSSEMPMKRILSLRIDSPPTVSAIDID</sequence>
<gene>
    <name evidence="8 9" type="primary">LOC116950634</name>
</gene>
<comment type="cofactor">
    <cofactor evidence="6">
        <name>Mn(2+)</name>
        <dbReference type="ChEBI" id="CHEBI:29035"/>
    </cofactor>
    <text evidence="6">Binds 1 Mn(2+) ion per subunit.</text>
</comment>
<feature type="binding site" evidence="5">
    <location>
        <position position="270"/>
    </location>
    <ligand>
        <name>an alpha-L-fucosyl-(1-&gt;2)-beta-D-galactosyl derivative</name>
        <dbReference type="ChEBI" id="CHEBI:140327"/>
    </ligand>
</feature>
<proteinExistence type="inferred from homology"/>
<comment type="similarity">
    <text evidence="1">Belongs to the glycosyltransferase 6 family.</text>
</comment>
<protein>
    <submittedName>
        <fullName evidence="8 9">Globoside alpha-1,3-N-acetylgalactosaminyltransferase 1-like</fullName>
    </submittedName>
</protein>
<dbReference type="RefSeq" id="XP_032824445.1">
    <property type="nucleotide sequence ID" value="XM_032968554.1"/>
</dbReference>
<dbReference type="GO" id="GO:0016020">
    <property type="term" value="C:membrane"/>
    <property type="evidence" value="ECO:0007669"/>
    <property type="project" value="InterPro"/>
</dbReference>
<evidence type="ECO:0000256" key="5">
    <source>
        <dbReference type="PIRSR" id="PIRSR605076-2"/>
    </source>
</evidence>